<comment type="cofactor">
    <cofactor evidence="1">
        <name>FAD</name>
        <dbReference type="ChEBI" id="CHEBI:57692"/>
    </cofactor>
</comment>
<protein>
    <recommendedName>
        <fullName evidence="3">ferredoxin--NADP(+) reductase</fullName>
        <ecNumber evidence="3">1.18.1.2</ecNumber>
    </recommendedName>
</protein>
<dbReference type="InterPro" id="IPR017927">
    <property type="entry name" value="FAD-bd_FR_type"/>
</dbReference>
<evidence type="ECO:0000313" key="12">
    <source>
        <dbReference type="Proteomes" id="UP000008942"/>
    </source>
</evidence>
<dbReference type="CDD" id="cd06195">
    <property type="entry name" value="FNR1"/>
    <property type="match status" value="1"/>
</dbReference>
<evidence type="ECO:0000256" key="9">
    <source>
        <dbReference type="ARBA" id="ARBA00047776"/>
    </source>
</evidence>
<dbReference type="PROSITE" id="PS51384">
    <property type="entry name" value="FAD_FR"/>
    <property type="match status" value="1"/>
</dbReference>
<keyword evidence="4" id="KW-0285">Flavoprotein</keyword>
<dbReference type="InterPro" id="IPR001433">
    <property type="entry name" value="OxRdtase_FAD/NAD-bd"/>
</dbReference>
<dbReference type="EC" id="1.18.1.2" evidence="3"/>
<evidence type="ECO:0000259" key="10">
    <source>
        <dbReference type="PROSITE" id="PS51384"/>
    </source>
</evidence>
<proteinExistence type="inferred from homology"/>
<evidence type="ECO:0000256" key="6">
    <source>
        <dbReference type="ARBA" id="ARBA00022827"/>
    </source>
</evidence>
<dbReference type="InterPro" id="IPR051930">
    <property type="entry name" value="FNR_type-1"/>
</dbReference>
<dbReference type="Proteomes" id="UP000008942">
    <property type="component" value="Unassembled WGS sequence"/>
</dbReference>
<dbReference type="SUPFAM" id="SSF52343">
    <property type="entry name" value="Ferredoxin reductase-like, C-terminal NADP-linked domain"/>
    <property type="match status" value="1"/>
</dbReference>
<reference evidence="11 12" key="1">
    <citation type="submission" date="2012-03" db="EMBL/GenBank/DDBJ databases">
        <title>The Genome Sequence of Bartonella elizabethae Re6043vi.</title>
        <authorList>
            <consortium name="The Broad Institute Genome Sequencing Platform"/>
            <consortium name="The Broad Institute Genome Sequencing Center for Infectious Disease"/>
            <person name="Feldgarden M."/>
            <person name="Kirby J."/>
            <person name="Kosoy M."/>
            <person name="Birtles R."/>
            <person name="Probert W.S."/>
            <person name="Chiaraviglio L."/>
            <person name="Young S.K."/>
            <person name="Zeng Q."/>
            <person name="Gargeya S."/>
            <person name="Fitzgerald M."/>
            <person name="Haas B."/>
            <person name="Abouelleil A."/>
            <person name="Alvarado L."/>
            <person name="Arachchi H.M."/>
            <person name="Berlin A."/>
            <person name="Chapman S.B."/>
            <person name="Gearin G."/>
            <person name="Goldberg J."/>
            <person name="Griggs A."/>
            <person name="Gujja S."/>
            <person name="Hansen M."/>
            <person name="Heiman D."/>
            <person name="Howarth C."/>
            <person name="Larimer J."/>
            <person name="Lui A."/>
            <person name="MacDonald P.J.P."/>
            <person name="McCowen C."/>
            <person name="Montmayeur A."/>
            <person name="Murphy C."/>
            <person name="Neiman D."/>
            <person name="Pearson M."/>
            <person name="Priest M."/>
            <person name="Roberts A."/>
            <person name="Saif S."/>
            <person name="Shea T."/>
            <person name="Sisk P."/>
            <person name="Stolte C."/>
            <person name="Sykes S."/>
            <person name="Wortman J."/>
            <person name="Nusbaum C."/>
            <person name="Birren B."/>
        </authorList>
    </citation>
    <scope>NUCLEOTIDE SEQUENCE [LARGE SCALE GENOMIC DNA]</scope>
    <source>
        <strain evidence="11 12">Re6043vi</strain>
    </source>
</reference>
<dbReference type="Pfam" id="PF00970">
    <property type="entry name" value="FAD_binding_6"/>
    <property type="match status" value="1"/>
</dbReference>
<sequence length="294" mass="32952">MNTSATNVPSNSSSVASNFPIPENVYALTVQEVYHYTDRLFKFRLNRPESFRFRSGEFVMIGLPNAKKPIYRAYSIASPFWDEQLEFFSIKVPGGPLTEHLQKIKIGDTVLMRKKSTGTLVLDALIPGKRLYLLSTGTGVAPFASLIRDPDTYEKFSEVILIQTTREKNELTYAKDLVCSLQQDPLIGEYAQQLKFYPMTTREPSEHMGRITTVMESGVFFETTGLPKISPDEDRVMICGSMAMLKDCARMCEGFGLVEGANNAPASSCCRARFCRVMVGAGVFLRNRLVQNFS</sequence>
<dbReference type="EMBL" id="AILW01000034">
    <property type="protein sequence ID" value="EJF82277.1"/>
    <property type="molecule type" value="Genomic_DNA"/>
</dbReference>
<dbReference type="InterPro" id="IPR033892">
    <property type="entry name" value="FNR_bac"/>
</dbReference>
<evidence type="ECO:0000313" key="11">
    <source>
        <dbReference type="EMBL" id="EJF82277.1"/>
    </source>
</evidence>
<evidence type="ECO:0000256" key="1">
    <source>
        <dbReference type="ARBA" id="ARBA00001974"/>
    </source>
</evidence>
<dbReference type="Pfam" id="PF00175">
    <property type="entry name" value="NAD_binding_1"/>
    <property type="match status" value="1"/>
</dbReference>
<comment type="catalytic activity">
    <reaction evidence="9">
        <text>2 reduced [2Fe-2S]-[ferredoxin] + NADP(+) + H(+) = 2 oxidized [2Fe-2S]-[ferredoxin] + NADPH</text>
        <dbReference type="Rhea" id="RHEA:20125"/>
        <dbReference type="Rhea" id="RHEA-COMP:10000"/>
        <dbReference type="Rhea" id="RHEA-COMP:10001"/>
        <dbReference type="ChEBI" id="CHEBI:15378"/>
        <dbReference type="ChEBI" id="CHEBI:33737"/>
        <dbReference type="ChEBI" id="CHEBI:33738"/>
        <dbReference type="ChEBI" id="CHEBI:57783"/>
        <dbReference type="ChEBI" id="CHEBI:58349"/>
        <dbReference type="EC" id="1.18.1.2"/>
    </reaction>
</comment>
<organism evidence="11 12">
    <name type="scientific">Bartonella elizabethae Re6043vi</name>
    <dbReference type="NCBI Taxonomy" id="1094554"/>
    <lineage>
        <taxon>Bacteria</taxon>
        <taxon>Pseudomonadati</taxon>
        <taxon>Pseudomonadota</taxon>
        <taxon>Alphaproteobacteria</taxon>
        <taxon>Hyphomicrobiales</taxon>
        <taxon>Bartonellaceae</taxon>
        <taxon>Bartonella</taxon>
    </lineage>
</organism>
<keyword evidence="6" id="KW-0274">FAD</keyword>
<dbReference type="InterPro" id="IPR039261">
    <property type="entry name" value="FNR_nucleotide-bd"/>
</dbReference>
<evidence type="ECO:0000256" key="3">
    <source>
        <dbReference type="ARBA" id="ARBA00013223"/>
    </source>
</evidence>
<comment type="similarity">
    <text evidence="2">Belongs to the ferredoxin--NADP reductase type 1 family.</text>
</comment>
<keyword evidence="12" id="KW-1185">Reference proteome</keyword>
<comment type="caution">
    <text evidence="11">The sequence shown here is derived from an EMBL/GenBank/DDBJ whole genome shotgun (WGS) entry which is preliminary data.</text>
</comment>
<gene>
    <name evidence="11" type="ORF">MCU_01597</name>
</gene>
<keyword evidence="7" id="KW-0521">NADP</keyword>
<dbReference type="Gene3D" id="2.40.30.10">
    <property type="entry name" value="Translation factors"/>
    <property type="match status" value="1"/>
</dbReference>
<dbReference type="PANTHER" id="PTHR47878:SF1">
    <property type="entry name" value="FLAVODOXIN_FERREDOXIN--NADP REDUCTASE"/>
    <property type="match status" value="1"/>
</dbReference>
<accession>A0ABN0GIC1</accession>
<evidence type="ECO:0000256" key="2">
    <source>
        <dbReference type="ARBA" id="ARBA00008312"/>
    </source>
</evidence>
<evidence type="ECO:0000256" key="7">
    <source>
        <dbReference type="ARBA" id="ARBA00022857"/>
    </source>
</evidence>
<evidence type="ECO:0000256" key="8">
    <source>
        <dbReference type="ARBA" id="ARBA00023002"/>
    </source>
</evidence>
<dbReference type="SUPFAM" id="SSF63380">
    <property type="entry name" value="Riboflavin synthase domain-like"/>
    <property type="match status" value="1"/>
</dbReference>
<dbReference type="PANTHER" id="PTHR47878">
    <property type="entry name" value="OXIDOREDUCTASE FAD/NAD(P)-BINDING DOMAIN PROTEIN"/>
    <property type="match status" value="1"/>
</dbReference>
<dbReference type="Gene3D" id="3.40.50.80">
    <property type="entry name" value="Nucleotide-binding domain of ferredoxin-NADP reductase (FNR) module"/>
    <property type="match status" value="1"/>
</dbReference>
<keyword evidence="5" id="KW-0547">Nucleotide-binding</keyword>
<feature type="domain" description="FAD-binding FR-type" evidence="10">
    <location>
        <begin position="23"/>
        <end position="123"/>
    </location>
</feature>
<dbReference type="InterPro" id="IPR017938">
    <property type="entry name" value="Riboflavin_synthase-like_b-brl"/>
</dbReference>
<keyword evidence="8" id="KW-0560">Oxidoreductase</keyword>
<evidence type="ECO:0000256" key="5">
    <source>
        <dbReference type="ARBA" id="ARBA00022741"/>
    </source>
</evidence>
<name>A0ABN0GIC1_BAREL</name>
<dbReference type="InterPro" id="IPR008333">
    <property type="entry name" value="Cbr1-like_FAD-bd_dom"/>
</dbReference>
<evidence type="ECO:0000256" key="4">
    <source>
        <dbReference type="ARBA" id="ARBA00022630"/>
    </source>
</evidence>